<name>A0A7W9WSM0_9BURK</name>
<reference evidence="1 2" key="1">
    <citation type="submission" date="2020-08" db="EMBL/GenBank/DDBJ databases">
        <title>Above-ground endophytic microbial communities from plants in different locations in the United States.</title>
        <authorList>
            <person name="Frank C."/>
        </authorList>
    </citation>
    <scope>NUCLEOTIDE SEQUENCE [LARGE SCALE GENOMIC DNA]</scope>
    <source>
        <strain evidence="1 2">WP4_2_2</strain>
    </source>
</reference>
<accession>A0A7W9WSM0</accession>
<dbReference type="EMBL" id="JACHBW010000005">
    <property type="protein sequence ID" value="MBB6102386.1"/>
    <property type="molecule type" value="Genomic_DNA"/>
</dbReference>
<organism evidence="1 2">
    <name type="scientific">Paraburkholderia bannensis</name>
    <dbReference type="NCBI Taxonomy" id="765414"/>
    <lineage>
        <taxon>Bacteria</taxon>
        <taxon>Pseudomonadati</taxon>
        <taxon>Pseudomonadota</taxon>
        <taxon>Betaproteobacteria</taxon>
        <taxon>Burkholderiales</taxon>
        <taxon>Burkholderiaceae</taxon>
        <taxon>Paraburkholderia</taxon>
    </lineage>
</organism>
<dbReference type="AlphaFoldDB" id="A0A7W9WSM0"/>
<dbReference type="GO" id="GO:0003677">
    <property type="term" value="F:DNA binding"/>
    <property type="evidence" value="ECO:0007669"/>
    <property type="project" value="InterPro"/>
</dbReference>
<dbReference type="SUPFAM" id="SSF56349">
    <property type="entry name" value="DNA breaking-rejoining enzymes"/>
    <property type="match status" value="1"/>
</dbReference>
<evidence type="ECO:0000313" key="1">
    <source>
        <dbReference type="EMBL" id="MBB6102386.1"/>
    </source>
</evidence>
<dbReference type="Proteomes" id="UP000571554">
    <property type="component" value="Unassembled WGS sequence"/>
</dbReference>
<gene>
    <name evidence="1" type="ORF">F4827_002235</name>
</gene>
<sequence>MRGATWNELDLDGGIWTVPGERMKANVLHRVSLSLAAHDIVKTLKSSTRRLCFLRCAGTYRPI</sequence>
<evidence type="ECO:0000313" key="2">
    <source>
        <dbReference type="Proteomes" id="UP000571554"/>
    </source>
</evidence>
<protein>
    <submittedName>
        <fullName evidence="1">Integrase</fullName>
    </submittedName>
</protein>
<dbReference type="InterPro" id="IPR011010">
    <property type="entry name" value="DNA_brk_join_enz"/>
</dbReference>
<keyword evidence="2" id="KW-1185">Reference proteome</keyword>
<proteinExistence type="predicted"/>
<comment type="caution">
    <text evidence="1">The sequence shown here is derived from an EMBL/GenBank/DDBJ whole genome shotgun (WGS) entry which is preliminary data.</text>
</comment>